<feature type="compositionally biased region" description="Polar residues" evidence="5">
    <location>
        <begin position="701"/>
        <end position="716"/>
    </location>
</feature>
<dbReference type="PANTHER" id="PTHR15549:SF30">
    <property type="entry name" value="MID2 DOMAIN-CONTAINING PROTEIN"/>
    <property type="match status" value="1"/>
</dbReference>
<dbReference type="AlphaFoldDB" id="A0A9Q0AMQ2"/>
<gene>
    <name evidence="7" type="ORF">JX265_005371</name>
</gene>
<keyword evidence="2 6" id="KW-0812">Transmembrane</keyword>
<keyword evidence="4 6" id="KW-0472">Membrane</keyword>
<feature type="compositionally biased region" description="Basic and acidic residues" evidence="5">
    <location>
        <begin position="506"/>
        <end position="521"/>
    </location>
</feature>
<feature type="region of interest" description="Disordered" evidence="5">
    <location>
        <begin position="630"/>
        <end position="730"/>
    </location>
</feature>
<dbReference type="Proteomes" id="UP000829685">
    <property type="component" value="Unassembled WGS sequence"/>
</dbReference>
<feature type="compositionally biased region" description="Polar residues" evidence="5">
    <location>
        <begin position="486"/>
        <end position="497"/>
    </location>
</feature>
<comment type="subcellular location">
    <subcellularLocation>
        <location evidence="1">Membrane</location>
        <topology evidence="1">Single-pass membrane protein</topology>
    </subcellularLocation>
</comment>
<dbReference type="PANTHER" id="PTHR15549">
    <property type="entry name" value="PAIRED IMMUNOGLOBULIN-LIKE TYPE 2 RECEPTOR"/>
    <property type="match status" value="1"/>
</dbReference>
<dbReference type="Gene3D" id="2.120.10.80">
    <property type="entry name" value="Kelch-type beta propeller"/>
    <property type="match status" value="1"/>
</dbReference>
<name>A0A9Q0AMQ2_9PEZI</name>
<evidence type="ECO:0008006" key="9">
    <source>
        <dbReference type="Google" id="ProtNLM"/>
    </source>
</evidence>
<organism evidence="7 8">
    <name type="scientific">Neoarthrinium moseri</name>
    <dbReference type="NCBI Taxonomy" id="1658444"/>
    <lineage>
        <taxon>Eukaryota</taxon>
        <taxon>Fungi</taxon>
        <taxon>Dikarya</taxon>
        <taxon>Ascomycota</taxon>
        <taxon>Pezizomycotina</taxon>
        <taxon>Sordariomycetes</taxon>
        <taxon>Xylariomycetidae</taxon>
        <taxon>Amphisphaeriales</taxon>
        <taxon>Apiosporaceae</taxon>
        <taxon>Neoarthrinium</taxon>
    </lineage>
</organism>
<evidence type="ECO:0000256" key="1">
    <source>
        <dbReference type="ARBA" id="ARBA00004167"/>
    </source>
</evidence>
<comment type="caution">
    <text evidence="7">The sequence shown here is derived from an EMBL/GenBank/DDBJ whole genome shotgun (WGS) entry which is preliminary data.</text>
</comment>
<keyword evidence="3 6" id="KW-1133">Transmembrane helix</keyword>
<dbReference type="GO" id="GO:0016020">
    <property type="term" value="C:membrane"/>
    <property type="evidence" value="ECO:0007669"/>
    <property type="project" value="UniProtKB-SubCell"/>
</dbReference>
<feature type="transmembrane region" description="Helical" evidence="6">
    <location>
        <begin position="381"/>
        <end position="402"/>
    </location>
</feature>
<feature type="region of interest" description="Disordered" evidence="5">
    <location>
        <begin position="333"/>
        <end position="359"/>
    </location>
</feature>
<feature type="region of interest" description="Disordered" evidence="5">
    <location>
        <begin position="570"/>
        <end position="593"/>
    </location>
</feature>
<evidence type="ECO:0000256" key="5">
    <source>
        <dbReference type="SAM" id="MobiDB-lite"/>
    </source>
</evidence>
<feature type="compositionally biased region" description="Polar residues" evidence="5">
    <location>
        <begin position="549"/>
        <end position="558"/>
    </location>
</feature>
<dbReference type="GO" id="GO:0071944">
    <property type="term" value="C:cell periphery"/>
    <property type="evidence" value="ECO:0007669"/>
    <property type="project" value="UniProtKB-ARBA"/>
</dbReference>
<accession>A0A9Q0AMQ2</accession>
<dbReference type="InterPro" id="IPR015915">
    <property type="entry name" value="Kelch-typ_b-propeller"/>
</dbReference>
<feature type="region of interest" description="Disordered" evidence="5">
    <location>
        <begin position="251"/>
        <end position="272"/>
    </location>
</feature>
<evidence type="ECO:0000256" key="6">
    <source>
        <dbReference type="SAM" id="Phobius"/>
    </source>
</evidence>
<keyword evidence="8" id="KW-1185">Reference proteome</keyword>
<protein>
    <recommendedName>
        <fullName evidence="9">Pre-mRNA splicing factor CLF1</fullName>
    </recommendedName>
</protein>
<dbReference type="SUPFAM" id="SSF117281">
    <property type="entry name" value="Kelch motif"/>
    <property type="match status" value="1"/>
</dbReference>
<proteinExistence type="predicted"/>
<feature type="region of interest" description="Disordered" evidence="5">
    <location>
        <begin position="465"/>
        <end position="558"/>
    </location>
</feature>
<evidence type="ECO:0000256" key="3">
    <source>
        <dbReference type="ARBA" id="ARBA00022989"/>
    </source>
</evidence>
<evidence type="ECO:0000256" key="4">
    <source>
        <dbReference type="ARBA" id="ARBA00023136"/>
    </source>
</evidence>
<dbReference type="EMBL" id="JAFIMR010000011">
    <property type="protein sequence ID" value="KAI1872491.1"/>
    <property type="molecule type" value="Genomic_DNA"/>
</dbReference>
<dbReference type="OrthoDB" id="5352000at2759"/>
<evidence type="ECO:0000313" key="8">
    <source>
        <dbReference type="Proteomes" id="UP000829685"/>
    </source>
</evidence>
<feature type="compositionally biased region" description="Low complexity" evidence="5">
    <location>
        <begin position="638"/>
        <end position="655"/>
    </location>
</feature>
<sequence>MPLPQPNVTLDGACSVIHDNVLYSYSSAAFQSLSLEEGAEWKTLGSGKSVVGGVCVGSTPVNATQAGLYIVGGTSSDANYTGLQKFTYSTGKWEAISPQVAVTQSRIWHSAVYLQASDKILVYAGSQDGIKFPSTQTFTIGASAPFDVSAYESIAPPVIAPILLPWSETDAVLVGGDATNLKVMLFNPDKRWYDSGSTLANPIVKDSSMVKATIVTGDDGSKHLYTFDLSTSPNTVNRTVLLDGKGAPVLKSAPVKPTSGGSTRRDLDANNWPDYNSTLAPEATRTEYSLASASDGVTVMSGGNKDDILCIFDTTQNSWQNATQLFVGRAVTTESEPKSTSSITPSSSSTSISSTPVAASTQSPTTAAAAAASSGLPPTSILGIALGVIFGCAIILIALLFLMKRKRQKQAYVDAGHARRASGIPEKQEYLPRDMARTTGGFFPGHSQQESQSSFSSMAILMGKAQKPGVARKPSKDSKRSSASSILNRQFKSTISRPSPIPEPENEPRASDTIPLREERAAPMPVGMGAGQVNPRPPPAAAREDGTRRSSGWNRYWSGGSTMNMMGFGNGASRRETQASEPSSQYTDMHRMTQDSATVPPLQVEDRPAFYRVQSGSPTVSYYANNVREGQSAEIQRPVSNVSSSGYSSGIPPSVDEAWDPTIAKKPWGQDRAPSSAYSQSTAFPTGLGAPGGPSRPPTGVSRQPQLTMASTSDMSWLNLGENGHNRQSQ</sequence>
<dbReference type="InterPro" id="IPR051694">
    <property type="entry name" value="Immunoregulatory_rcpt-like"/>
</dbReference>
<evidence type="ECO:0000313" key="7">
    <source>
        <dbReference type="EMBL" id="KAI1872491.1"/>
    </source>
</evidence>
<evidence type="ECO:0000256" key="2">
    <source>
        <dbReference type="ARBA" id="ARBA00022692"/>
    </source>
</evidence>
<reference evidence="7" key="1">
    <citation type="submission" date="2021-03" db="EMBL/GenBank/DDBJ databases">
        <title>Revisited historic fungal species revealed as producer of novel bioactive compounds through whole genome sequencing and comparative genomics.</title>
        <authorList>
            <person name="Vignolle G.A."/>
            <person name="Hochenegger N."/>
            <person name="Mach R.L."/>
            <person name="Mach-Aigner A.R."/>
            <person name="Javad Rahimi M."/>
            <person name="Salim K.A."/>
            <person name="Chan C.M."/>
            <person name="Lim L.B.L."/>
            <person name="Cai F."/>
            <person name="Druzhinina I.S."/>
            <person name="U'Ren J.M."/>
            <person name="Derntl C."/>
        </authorList>
    </citation>
    <scope>NUCLEOTIDE SEQUENCE</scope>
    <source>
        <strain evidence="7">TUCIM 5799</strain>
    </source>
</reference>